<dbReference type="RefSeq" id="WP_083089714.1">
    <property type="nucleotide sequence ID" value="NZ_AP022583.1"/>
</dbReference>
<dbReference type="InterPro" id="IPR015057">
    <property type="entry name" value="Rv2632c-like"/>
</dbReference>
<dbReference type="OrthoDB" id="4828144at2"/>
<accession>A0A7I7PI17</accession>
<evidence type="ECO:0000313" key="1">
    <source>
        <dbReference type="EMBL" id="BBY08263.1"/>
    </source>
</evidence>
<dbReference type="SUPFAM" id="SSF143212">
    <property type="entry name" value="Rv2632c-like"/>
    <property type="match status" value="1"/>
</dbReference>
<dbReference type="Proteomes" id="UP000192374">
    <property type="component" value="Unassembled WGS sequence"/>
</dbReference>
<dbReference type="Pfam" id="PF08962">
    <property type="entry name" value="Rv2632c-like"/>
    <property type="match status" value="1"/>
</dbReference>
<evidence type="ECO:0000313" key="4">
    <source>
        <dbReference type="Proteomes" id="UP000466894"/>
    </source>
</evidence>
<keyword evidence="3" id="KW-1185">Reference proteome</keyword>
<dbReference type="Gene3D" id="3.30.160.240">
    <property type="entry name" value="Rv1738"/>
    <property type="match status" value="1"/>
</dbReference>
<protein>
    <recommendedName>
        <fullName evidence="5">DUF1876 domain-containing protein</fullName>
    </recommendedName>
</protein>
<dbReference type="KEGG" id="mnv:MNVI_35810"/>
<reference evidence="2 3" key="1">
    <citation type="submission" date="2017-02" db="EMBL/GenBank/DDBJ databases">
        <title>The new phylogeny of genus Mycobacterium.</title>
        <authorList>
            <person name="Tortoli E."/>
            <person name="Trovato A."/>
            <person name="Cirillo D.M."/>
        </authorList>
    </citation>
    <scope>NUCLEOTIDE SEQUENCE [LARGE SCALE GENOMIC DNA]</scope>
    <source>
        <strain evidence="2 3">DSM 45145</strain>
    </source>
</reference>
<name>A0A7I7PI17_9MYCO</name>
<reference evidence="1 4" key="2">
    <citation type="journal article" date="2019" name="Emerg. Microbes Infect.">
        <title>Comprehensive subspecies identification of 175 nontuberculous mycobacteria species based on 7547 genomic profiles.</title>
        <authorList>
            <person name="Matsumoto Y."/>
            <person name="Kinjo T."/>
            <person name="Motooka D."/>
            <person name="Nabeya D."/>
            <person name="Jung N."/>
            <person name="Uechi K."/>
            <person name="Horii T."/>
            <person name="Iida T."/>
            <person name="Fujita J."/>
            <person name="Nakamura S."/>
        </authorList>
    </citation>
    <scope>NUCLEOTIDE SEQUENCE [LARGE SCALE GENOMIC DNA]</scope>
    <source>
        <strain evidence="1 4">JCM 16367</strain>
    </source>
</reference>
<evidence type="ECO:0000313" key="3">
    <source>
        <dbReference type="Proteomes" id="UP000192374"/>
    </source>
</evidence>
<dbReference type="InterPro" id="IPR038070">
    <property type="entry name" value="Rv2632c-like_sf"/>
</dbReference>
<evidence type="ECO:0008006" key="5">
    <source>
        <dbReference type="Google" id="ProtNLM"/>
    </source>
</evidence>
<dbReference type="EMBL" id="MVIC01000056">
    <property type="protein sequence ID" value="ORB11267.1"/>
    <property type="molecule type" value="Genomic_DNA"/>
</dbReference>
<dbReference type="AlphaFoldDB" id="A0A7I7PI17"/>
<dbReference type="EMBL" id="AP022583">
    <property type="protein sequence ID" value="BBY08263.1"/>
    <property type="molecule type" value="Genomic_DNA"/>
</dbReference>
<dbReference type="Proteomes" id="UP000466894">
    <property type="component" value="Chromosome"/>
</dbReference>
<sequence length="94" mass="10398">MQHSDSTSHTKNWTVEVTIDEHRQRTRARAGLRWRGKRLTGLGIARVNPSDPNIPEIGDELAVARALSNLADELFAAKASDIHASTHEPVVLVH</sequence>
<organism evidence="1 4">
    <name type="scientific">Mycobacterium noviomagense</name>
    <dbReference type="NCBI Taxonomy" id="459858"/>
    <lineage>
        <taxon>Bacteria</taxon>
        <taxon>Bacillati</taxon>
        <taxon>Actinomycetota</taxon>
        <taxon>Actinomycetes</taxon>
        <taxon>Mycobacteriales</taxon>
        <taxon>Mycobacteriaceae</taxon>
        <taxon>Mycobacterium</taxon>
    </lineage>
</organism>
<evidence type="ECO:0000313" key="2">
    <source>
        <dbReference type="EMBL" id="ORB11267.1"/>
    </source>
</evidence>
<gene>
    <name evidence="2" type="ORF">BST37_20175</name>
    <name evidence="1" type="ORF">MNVI_35810</name>
</gene>
<reference evidence="1" key="3">
    <citation type="submission" date="2020-02" db="EMBL/GenBank/DDBJ databases">
        <authorList>
            <person name="Matsumoto Y."/>
            <person name="Motooka D."/>
            <person name="Nakamura S."/>
        </authorList>
    </citation>
    <scope>NUCLEOTIDE SEQUENCE</scope>
    <source>
        <strain evidence="1">JCM 16367</strain>
    </source>
</reference>
<proteinExistence type="predicted"/>